<comment type="cofactor">
    <cofactor evidence="1">
        <name>FAD</name>
        <dbReference type="ChEBI" id="CHEBI:57692"/>
    </cofactor>
</comment>
<dbReference type="SUPFAM" id="SSF51971">
    <property type="entry name" value="Nucleotide-binding domain"/>
    <property type="match status" value="1"/>
</dbReference>
<sequence length="338" mass="37177">MSSLKVAIVGQGVSGVTSAYAILEALPGASVVVFGDRPFEDITSYGPAGFIVCLEAGHKHWTKVSFDKFAEIERKFGPKSGVKYVSGYEQSDDEAFLKLMEDFNGSTVHNFQWMGKRQLSQLVDDPAPFAISYSSYATEGRVYVPWLRQRAEALGAVFVRREITNLAALGDEGFNVVINAAGLAGGRLAGDDDTCYPLRGVGFEIAAPGFKHFSFRDLTMFIIPIDNAILVGTVRQPGRWDRAVTEADRREVFHTLYKAHPNLKGLPVVREWCGLRPGRPTVRVERQSLKTPKGADVEIIHNYGHSSNGFTLSWGCASDVVSHVLKVYEDTGLDRSKI</sequence>
<keyword evidence="4" id="KW-0274">FAD</keyword>
<keyword evidence="5" id="KW-0560">Oxidoreductase</keyword>
<dbReference type="Pfam" id="PF01266">
    <property type="entry name" value="DAO"/>
    <property type="match status" value="1"/>
</dbReference>
<dbReference type="Proteomes" id="UP000492821">
    <property type="component" value="Unassembled WGS sequence"/>
</dbReference>
<keyword evidence="7" id="KW-1185">Reference proteome</keyword>
<keyword evidence="3" id="KW-0285">Flavoprotein</keyword>
<proteinExistence type="inferred from homology"/>
<evidence type="ECO:0000313" key="7">
    <source>
        <dbReference type="Proteomes" id="UP000492821"/>
    </source>
</evidence>
<feature type="domain" description="FAD dependent oxidoreductase" evidence="6">
    <location>
        <begin position="5"/>
        <end position="318"/>
    </location>
</feature>
<name>A0A7E4V774_PANRE</name>
<reference evidence="8" key="2">
    <citation type="submission" date="2020-10" db="UniProtKB">
        <authorList>
            <consortium name="WormBaseParasite"/>
        </authorList>
    </citation>
    <scope>IDENTIFICATION</scope>
</reference>
<dbReference type="Gene3D" id="3.40.50.720">
    <property type="entry name" value="NAD(P)-binding Rossmann-like Domain"/>
    <property type="match status" value="1"/>
</dbReference>
<dbReference type="WBParaSite" id="Pan_g17453.t1">
    <property type="protein sequence ID" value="Pan_g17453.t1"/>
    <property type="gene ID" value="Pan_g17453"/>
</dbReference>
<dbReference type="Gene3D" id="3.30.9.10">
    <property type="entry name" value="D-Amino Acid Oxidase, subunit A, domain 2"/>
    <property type="match status" value="1"/>
</dbReference>
<dbReference type="GO" id="GO:0005737">
    <property type="term" value="C:cytoplasm"/>
    <property type="evidence" value="ECO:0007669"/>
    <property type="project" value="TreeGrafter"/>
</dbReference>
<dbReference type="GO" id="GO:0003884">
    <property type="term" value="F:D-amino-acid oxidase activity"/>
    <property type="evidence" value="ECO:0007669"/>
    <property type="project" value="InterPro"/>
</dbReference>
<dbReference type="PANTHER" id="PTHR11530">
    <property type="entry name" value="D-AMINO ACID OXIDASE"/>
    <property type="match status" value="1"/>
</dbReference>
<protein>
    <submittedName>
        <fullName evidence="8">DAO domain-containing protein</fullName>
    </submittedName>
</protein>
<dbReference type="PANTHER" id="PTHR11530:SF28">
    <property type="entry name" value="D-ASPARTATE OXIDASE 1"/>
    <property type="match status" value="1"/>
</dbReference>
<comment type="similarity">
    <text evidence="2">Belongs to the DAMOX/DASOX family.</text>
</comment>
<organism evidence="7 8">
    <name type="scientific">Panagrellus redivivus</name>
    <name type="common">Microworm</name>
    <dbReference type="NCBI Taxonomy" id="6233"/>
    <lineage>
        <taxon>Eukaryota</taxon>
        <taxon>Metazoa</taxon>
        <taxon>Ecdysozoa</taxon>
        <taxon>Nematoda</taxon>
        <taxon>Chromadorea</taxon>
        <taxon>Rhabditida</taxon>
        <taxon>Tylenchina</taxon>
        <taxon>Panagrolaimomorpha</taxon>
        <taxon>Panagrolaimoidea</taxon>
        <taxon>Panagrolaimidae</taxon>
        <taxon>Panagrellus</taxon>
    </lineage>
</organism>
<dbReference type="InterPro" id="IPR006076">
    <property type="entry name" value="FAD-dep_OxRdtase"/>
</dbReference>
<dbReference type="InterPro" id="IPR006181">
    <property type="entry name" value="D-amino_acid_oxidase_CS"/>
</dbReference>
<evidence type="ECO:0000256" key="5">
    <source>
        <dbReference type="ARBA" id="ARBA00023002"/>
    </source>
</evidence>
<dbReference type="GO" id="GO:0071949">
    <property type="term" value="F:FAD binding"/>
    <property type="evidence" value="ECO:0007669"/>
    <property type="project" value="InterPro"/>
</dbReference>
<dbReference type="GO" id="GO:0019478">
    <property type="term" value="P:D-amino acid catabolic process"/>
    <property type="evidence" value="ECO:0007669"/>
    <property type="project" value="TreeGrafter"/>
</dbReference>
<evidence type="ECO:0000256" key="3">
    <source>
        <dbReference type="ARBA" id="ARBA00022630"/>
    </source>
</evidence>
<evidence type="ECO:0000256" key="1">
    <source>
        <dbReference type="ARBA" id="ARBA00001974"/>
    </source>
</evidence>
<dbReference type="PROSITE" id="PS00677">
    <property type="entry name" value="DAO"/>
    <property type="match status" value="1"/>
</dbReference>
<dbReference type="InterPro" id="IPR023209">
    <property type="entry name" value="DAO"/>
</dbReference>
<dbReference type="AlphaFoldDB" id="A0A7E4V774"/>
<evidence type="ECO:0000259" key="6">
    <source>
        <dbReference type="Pfam" id="PF01266"/>
    </source>
</evidence>
<evidence type="ECO:0000313" key="8">
    <source>
        <dbReference type="WBParaSite" id="Pan_g17453.t1"/>
    </source>
</evidence>
<reference evidence="7" key="1">
    <citation type="journal article" date="2013" name="Genetics">
        <title>The draft genome and transcriptome of Panagrellus redivivus are shaped by the harsh demands of a free-living lifestyle.</title>
        <authorList>
            <person name="Srinivasan J."/>
            <person name="Dillman A.R."/>
            <person name="Macchietto M.G."/>
            <person name="Heikkinen L."/>
            <person name="Lakso M."/>
            <person name="Fracchia K.M."/>
            <person name="Antoshechkin I."/>
            <person name="Mortazavi A."/>
            <person name="Wong G."/>
            <person name="Sternberg P.W."/>
        </authorList>
    </citation>
    <scope>NUCLEOTIDE SEQUENCE [LARGE SCALE GENOMIC DNA]</scope>
    <source>
        <strain evidence="7">MT8872</strain>
    </source>
</reference>
<evidence type="ECO:0000256" key="4">
    <source>
        <dbReference type="ARBA" id="ARBA00022827"/>
    </source>
</evidence>
<accession>A0A7E4V774</accession>
<dbReference type="SUPFAM" id="SSF54373">
    <property type="entry name" value="FAD-linked reductases, C-terminal domain"/>
    <property type="match status" value="1"/>
</dbReference>
<evidence type="ECO:0000256" key="2">
    <source>
        <dbReference type="ARBA" id="ARBA00006730"/>
    </source>
</evidence>